<feature type="transmembrane region" description="Helical" evidence="6">
    <location>
        <begin position="475"/>
        <end position="493"/>
    </location>
</feature>
<dbReference type="InterPro" id="IPR004477">
    <property type="entry name" value="ComEC_N"/>
</dbReference>
<feature type="transmembrane region" description="Helical" evidence="6">
    <location>
        <begin position="7"/>
        <end position="39"/>
    </location>
</feature>
<dbReference type="Pfam" id="PF13567">
    <property type="entry name" value="DUF4131"/>
    <property type="match status" value="1"/>
</dbReference>
<evidence type="ECO:0000313" key="8">
    <source>
        <dbReference type="EMBL" id="MFC5466661.1"/>
    </source>
</evidence>
<organism evidence="8 9">
    <name type="scientific">Lederbergia graminis</name>
    <dbReference type="NCBI Taxonomy" id="735518"/>
    <lineage>
        <taxon>Bacteria</taxon>
        <taxon>Bacillati</taxon>
        <taxon>Bacillota</taxon>
        <taxon>Bacilli</taxon>
        <taxon>Bacillales</taxon>
        <taxon>Bacillaceae</taxon>
        <taxon>Lederbergia</taxon>
    </lineage>
</organism>
<keyword evidence="4 6" id="KW-1133">Transmembrane helix</keyword>
<dbReference type="InterPro" id="IPR001279">
    <property type="entry name" value="Metallo-B-lactamas"/>
</dbReference>
<evidence type="ECO:0000259" key="7">
    <source>
        <dbReference type="SMART" id="SM00849"/>
    </source>
</evidence>
<evidence type="ECO:0000256" key="5">
    <source>
        <dbReference type="ARBA" id="ARBA00023136"/>
    </source>
</evidence>
<dbReference type="SUPFAM" id="SSF56281">
    <property type="entry name" value="Metallo-hydrolase/oxidoreductase"/>
    <property type="match status" value="1"/>
</dbReference>
<gene>
    <name evidence="8" type="ORF">ACFPM4_18205</name>
</gene>
<dbReference type="NCBIfam" id="TIGR00360">
    <property type="entry name" value="ComEC_N-term"/>
    <property type="match status" value="1"/>
</dbReference>
<dbReference type="PANTHER" id="PTHR30619:SF1">
    <property type="entry name" value="RECOMBINATION PROTEIN 2"/>
    <property type="match status" value="1"/>
</dbReference>
<evidence type="ECO:0000256" key="3">
    <source>
        <dbReference type="ARBA" id="ARBA00022692"/>
    </source>
</evidence>
<evidence type="ECO:0000256" key="2">
    <source>
        <dbReference type="ARBA" id="ARBA00022475"/>
    </source>
</evidence>
<feature type="transmembrane region" description="Helical" evidence="6">
    <location>
        <begin position="450"/>
        <end position="469"/>
    </location>
</feature>
<dbReference type="Pfam" id="PF00753">
    <property type="entry name" value="Lactamase_B"/>
    <property type="match status" value="1"/>
</dbReference>
<comment type="subcellular location">
    <subcellularLocation>
        <location evidence="1">Cell membrane</location>
        <topology evidence="1">Multi-pass membrane protein</topology>
    </subcellularLocation>
</comment>
<feature type="domain" description="Metallo-beta-lactamase" evidence="7">
    <location>
        <begin position="508"/>
        <end position="718"/>
    </location>
</feature>
<feature type="transmembrane region" description="Helical" evidence="6">
    <location>
        <begin position="356"/>
        <end position="377"/>
    </location>
</feature>
<dbReference type="PANTHER" id="PTHR30619">
    <property type="entry name" value="DNA INTERNALIZATION/COMPETENCE PROTEIN COMEC/REC2"/>
    <property type="match status" value="1"/>
</dbReference>
<feature type="transmembrane region" description="Helical" evidence="6">
    <location>
        <begin position="397"/>
        <end position="429"/>
    </location>
</feature>
<reference evidence="9" key="1">
    <citation type="journal article" date="2019" name="Int. J. Syst. Evol. Microbiol.">
        <title>The Global Catalogue of Microorganisms (GCM) 10K type strain sequencing project: providing services to taxonomists for standard genome sequencing and annotation.</title>
        <authorList>
            <consortium name="The Broad Institute Genomics Platform"/>
            <consortium name="The Broad Institute Genome Sequencing Center for Infectious Disease"/>
            <person name="Wu L."/>
            <person name="Ma J."/>
        </authorList>
    </citation>
    <scope>NUCLEOTIDE SEQUENCE [LARGE SCALE GENOMIC DNA]</scope>
    <source>
        <strain evidence="9">CGMCC 1.12237</strain>
    </source>
</reference>
<dbReference type="InterPro" id="IPR052159">
    <property type="entry name" value="Competence_DNA_uptake"/>
</dbReference>
<evidence type="ECO:0000256" key="1">
    <source>
        <dbReference type="ARBA" id="ARBA00004651"/>
    </source>
</evidence>
<name>A0ABW0LMZ6_9BACI</name>
<proteinExistence type="predicted"/>
<keyword evidence="9" id="KW-1185">Reference proteome</keyword>
<comment type="caution">
    <text evidence="8">The sequence shown here is derived from an EMBL/GenBank/DDBJ whole genome shotgun (WGS) entry which is preliminary data.</text>
</comment>
<dbReference type="InterPro" id="IPR035681">
    <property type="entry name" value="ComA-like_MBL"/>
</dbReference>
<protein>
    <submittedName>
        <fullName evidence="8">DNA internalization-related competence protein ComEC/Rec2</fullName>
    </submittedName>
</protein>
<accession>A0ABW0LMZ6</accession>
<keyword evidence="5 6" id="KW-0472">Membrane</keyword>
<dbReference type="Pfam" id="PF03772">
    <property type="entry name" value="Competence"/>
    <property type="match status" value="1"/>
</dbReference>
<evidence type="ECO:0000313" key="9">
    <source>
        <dbReference type="Proteomes" id="UP001596147"/>
    </source>
</evidence>
<evidence type="ECO:0000256" key="6">
    <source>
        <dbReference type="SAM" id="Phobius"/>
    </source>
</evidence>
<keyword evidence="2" id="KW-1003">Cell membrane</keyword>
<dbReference type="SMART" id="SM00849">
    <property type="entry name" value="Lactamase_B"/>
    <property type="match status" value="1"/>
</dbReference>
<dbReference type="NCBIfam" id="TIGR00361">
    <property type="entry name" value="ComEC_Rec2"/>
    <property type="match status" value="1"/>
</dbReference>
<dbReference type="Gene3D" id="3.60.15.10">
    <property type="entry name" value="Ribonuclease Z/Hydroxyacylglutathione hydrolase-like"/>
    <property type="match status" value="1"/>
</dbReference>
<dbReference type="InterPro" id="IPR036866">
    <property type="entry name" value="RibonucZ/Hydroxyglut_hydro"/>
</dbReference>
<evidence type="ECO:0000256" key="4">
    <source>
        <dbReference type="ARBA" id="ARBA00022989"/>
    </source>
</evidence>
<dbReference type="InterPro" id="IPR025405">
    <property type="entry name" value="DUF4131"/>
</dbReference>
<feature type="transmembrane region" description="Helical" evidence="6">
    <location>
        <begin position="300"/>
        <end position="320"/>
    </location>
</feature>
<dbReference type="InterPro" id="IPR004797">
    <property type="entry name" value="Competence_ComEC/Rec2"/>
</dbReference>
<sequence>MNSGKWYILALGLLASILCVKEYHGLSILFLLCTFFRVLYEKDTILSFLYCAVMLIGLSSIFLTEQRNTTNYHAGQVEAIFTYTEVPTFDGNRMRAIVKSKDEKFLLSYTMNSEMEKQVLERFLRAGTICTITGELNKPDRNRNENGFNYSKYLYYNNIHWILQPSELAISSCNNLQKSPIHHLRNMRAKAINFIKQQFPDPLQPYAIALLLGDKSLLSEDTYRYYQKIGVVHLLAISGLHIGLIVGLLYYVFLLIGITKEKIFWFLVVLLPIYAILCGANPPVSRAVLMTLFILSAKKWRIPITTIDALSISFIVFLIWNPYLINNIGFQLSYSVSYSLIISSQRILAGLSYLRLLFNVSVISMLASLPILIYHFYEFSLVSIFTNILYVPFYTTIVLPSIIILFFLSIFSIDLFLFSANVISDLLMLSEKLAKIISSFPFSSIVTGKPSTMSMLLFIIAVILFFVIWENRESIIIALLPITLLLIMHIIIVQFSPNGEIVFIDVGQGDSILIKLPYNRGTYLIDTGGELRFEEEQWQQRKNPFNVGKNILIPLLKSKGITKIDKLILTHSDVDHMGAATELMTELNVSEILISPNSWKESTMAELLTIISEQETPLLEVTDGYSWNNKSGEFQVLYPLDRTYEGNNDSIVIYGKIGGLNWLFMGDLEKEGEAEIIREYKKMDVNVLKVGHHGSKTSTTAEFIEWLQPDIAIISVGSNNRYGHPHADVIQLLQQNNIKLFRTDKNGGVHYKFKNNNGTFQSILQ</sequence>
<dbReference type="Proteomes" id="UP001596147">
    <property type="component" value="Unassembled WGS sequence"/>
</dbReference>
<dbReference type="CDD" id="cd07731">
    <property type="entry name" value="ComA-like_MBL-fold"/>
    <property type="match status" value="1"/>
</dbReference>
<feature type="transmembrane region" description="Helical" evidence="6">
    <location>
        <begin position="234"/>
        <end position="257"/>
    </location>
</feature>
<dbReference type="RefSeq" id="WP_382354980.1">
    <property type="nucleotide sequence ID" value="NZ_JBHSMC010000029.1"/>
</dbReference>
<feature type="transmembrane region" description="Helical" evidence="6">
    <location>
        <begin position="263"/>
        <end position="280"/>
    </location>
</feature>
<feature type="transmembrane region" description="Helical" evidence="6">
    <location>
        <begin position="45"/>
        <end position="63"/>
    </location>
</feature>
<keyword evidence="3 6" id="KW-0812">Transmembrane</keyword>
<dbReference type="EMBL" id="JBHSMC010000029">
    <property type="protein sequence ID" value="MFC5466661.1"/>
    <property type="molecule type" value="Genomic_DNA"/>
</dbReference>